<dbReference type="NCBIfam" id="NF045515">
    <property type="entry name" value="Glp_gephyrin"/>
    <property type="match status" value="1"/>
</dbReference>
<comment type="caution">
    <text evidence="9">The sequence shown here is derived from an EMBL/GenBank/DDBJ whole genome shotgun (WGS) entry which is preliminary data.</text>
</comment>
<comment type="pathway">
    <text evidence="2 7">Cofactor biosynthesis; molybdopterin biosynthesis.</text>
</comment>
<dbReference type="InterPro" id="IPR005110">
    <property type="entry name" value="MoeA_linker/N"/>
</dbReference>
<accession>A0A316IW20</accession>
<dbReference type="Gene3D" id="2.40.340.10">
    <property type="entry name" value="MoeA, C-terminal, domain IV"/>
    <property type="match status" value="1"/>
</dbReference>
<name>A0A316IW20_9PSEU</name>
<keyword evidence="5 7" id="KW-0501">Molybdenum cofactor biosynthesis</keyword>
<keyword evidence="7" id="KW-0460">Magnesium</keyword>
<reference evidence="9 11" key="1">
    <citation type="submission" date="2018-05" db="EMBL/GenBank/DDBJ databases">
        <title>Genomic Encyclopedia of Type Strains, Phase IV (KMG-IV): sequencing the most valuable type-strain genomes for metagenomic binning, comparative biology and taxonomic classification.</title>
        <authorList>
            <person name="Goeker M."/>
        </authorList>
    </citation>
    <scope>NUCLEOTIDE SEQUENCE [LARGE SCALE GENOMIC DNA]</scope>
    <source>
        <strain evidence="10 12">DSM 45479</strain>
        <strain evidence="9 11">DSM 45480</strain>
    </source>
</reference>
<dbReference type="Pfam" id="PF00994">
    <property type="entry name" value="MoCF_biosynth"/>
    <property type="match status" value="1"/>
</dbReference>
<dbReference type="InterPro" id="IPR036688">
    <property type="entry name" value="MoeA_C_domain_IV_sf"/>
</dbReference>
<keyword evidence="4 7" id="KW-0500">Molybdenum</keyword>
<proteinExistence type="inferred from homology"/>
<evidence type="ECO:0000256" key="3">
    <source>
        <dbReference type="ARBA" id="ARBA00010763"/>
    </source>
</evidence>
<dbReference type="CDD" id="cd00887">
    <property type="entry name" value="MoeA"/>
    <property type="match status" value="1"/>
</dbReference>
<keyword evidence="7" id="KW-0479">Metal-binding</keyword>
<dbReference type="Gene3D" id="3.90.105.10">
    <property type="entry name" value="Molybdopterin biosynthesis moea protein, domain 2"/>
    <property type="match status" value="1"/>
</dbReference>
<dbReference type="SUPFAM" id="SSF53218">
    <property type="entry name" value="Molybdenum cofactor biosynthesis proteins"/>
    <property type="match status" value="1"/>
</dbReference>
<dbReference type="GO" id="GO:0006777">
    <property type="term" value="P:Mo-molybdopterin cofactor biosynthetic process"/>
    <property type="evidence" value="ECO:0007669"/>
    <property type="project" value="UniProtKB-UniRule"/>
</dbReference>
<dbReference type="Proteomes" id="UP000248714">
    <property type="component" value="Unassembled WGS sequence"/>
</dbReference>
<dbReference type="InterPro" id="IPR005111">
    <property type="entry name" value="MoeA_C_domain_IV"/>
</dbReference>
<gene>
    <name evidence="10" type="ORF">C8D87_106420</name>
    <name evidence="9" type="ORF">C8D88_1011450</name>
</gene>
<dbReference type="EMBL" id="QLTT01000006">
    <property type="protein sequence ID" value="RAS64015.1"/>
    <property type="molecule type" value="Genomic_DNA"/>
</dbReference>
<dbReference type="UniPathway" id="UPA00344"/>
<keyword evidence="7 9" id="KW-0808">Transferase</keyword>
<dbReference type="RefSeq" id="WP_109632010.1">
    <property type="nucleotide sequence ID" value="NZ_QGHB01000001.1"/>
</dbReference>
<dbReference type="Pfam" id="PF03454">
    <property type="entry name" value="MoeA_C"/>
    <property type="match status" value="1"/>
</dbReference>
<dbReference type="GO" id="GO:0046872">
    <property type="term" value="F:metal ion binding"/>
    <property type="evidence" value="ECO:0007669"/>
    <property type="project" value="UniProtKB-UniRule"/>
</dbReference>
<evidence type="ECO:0000259" key="8">
    <source>
        <dbReference type="SMART" id="SM00852"/>
    </source>
</evidence>
<evidence type="ECO:0000313" key="9">
    <source>
        <dbReference type="EMBL" id="PWK91415.1"/>
    </source>
</evidence>
<evidence type="ECO:0000256" key="7">
    <source>
        <dbReference type="RuleBase" id="RU365090"/>
    </source>
</evidence>
<evidence type="ECO:0000313" key="11">
    <source>
        <dbReference type="Proteomes" id="UP000246005"/>
    </source>
</evidence>
<dbReference type="GO" id="GO:0061599">
    <property type="term" value="F:molybdopterin molybdotransferase activity"/>
    <property type="evidence" value="ECO:0007669"/>
    <property type="project" value="UniProtKB-UniRule"/>
</dbReference>
<dbReference type="Gene3D" id="3.40.980.10">
    <property type="entry name" value="MoaB/Mog-like domain"/>
    <property type="match status" value="1"/>
</dbReference>
<sequence length="407" mass="42463">MRSVDEQLARVIAAAVRPAPVRVAISESQGLLCAEEVVAERALPGFDQAAVDGYAVRSVDVSGANANPVQLPVVGEIPAGSRQPRRLQPGQAVRVATGAPLPTLADAVVPLGYTDGHHAKVTVNRSVPSAGFVRRTGEDVQTGDVAVRRGSSIGAAQVGLLAAVGRNKVLVHPRPRVSVISLGEELVDVDRTPGQGQVYDVNSYALAAAARDAGAEVSRVGIMSADPRRLREVVEGRLLLSEIVVIAGGVGGSIGDEVKAALAELGDMDVTRIAMHPGSAQGFGRLGPDAVPTFLLPANPMSALVVFEVLVRPLIRAALGKKNPYRRAVSARLLSPLSSTKGRRGFLRGQLLRDADNGEYLVQPLGTSGAHLLASLAEANCLIMVEEDVTEVSVGEEVLVSFLAQRG</sequence>
<keyword evidence="12" id="KW-1185">Reference proteome</keyword>
<dbReference type="PANTHER" id="PTHR10192">
    <property type="entry name" value="MOLYBDOPTERIN BIOSYNTHESIS PROTEIN"/>
    <property type="match status" value="1"/>
</dbReference>
<dbReference type="OrthoDB" id="9804758at2"/>
<dbReference type="Gene3D" id="2.170.190.11">
    <property type="entry name" value="Molybdopterin biosynthesis moea protein, domain 3"/>
    <property type="match status" value="1"/>
</dbReference>
<evidence type="ECO:0000256" key="1">
    <source>
        <dbReference type="ARBA" id="ARBA00002901"/>
    </source>
</evidence>
<dbReference type="InterPro" id="IPR038987">
    <property type="entry name" value="MoeA-like"/>
</dbReference>
<dbReference type="InterPro" id="IPR001453">
    <property type="entry name" value="MoaB/Mog_dom"/>
</dbReference>
<evidence type="ECO:0000256" key="4">
    <source>
        <dbReference type="ARBA" id="ARBA00022505"/>
    </source>
</evidence>
<dbReference type="AlphaFoldDB" id="A0A316IW20"/>
<dbReference type="Proteomes" id="UP000246005">
    <property type="component" value="Unassembled WGS sequence"/>
</dbReference>
<feature type="domain" description="MoaB/Mog" evidence="8">
    <location>
        <begin position="178"/>
        <end position="317"/>
    </location>
</feature>
<dbReference type="PANTHER" id="PTHR10192:SF5">
    <property type="entry name" value="GEPHYRIN"/>
    <property type="match status" value="1"/>
</dbReference>
<comment type="function">
    <text evidence="1 7">Catalyzes the insertion of molybdate into adenylated molybdopterin with the concomitant release of AMP.</text>
</comment>
<evidence type="ECO:0000256" key="5">
    <source>
        <dbReference type="ARBA" id="ARBA00023150"/>
    </source>
</evidence>
<evidence type="ECO:0000313" key="10">
    <source>
        <dbReference type="EMBL" id="RAS64015.1"/>
    </source>
</evidence>
<protein>
    <recommendedName>
        <fullName evidence="7">Molybdopterin molybdenumtransferase</fullName>
        <ecNumber evidence="7">2.10.1.1</ecNumber>
    </recommendedName>
</protein>
<dbReference type="Pfam" id="PF03453">
    <property type="entry name" value="MoeA_N"/>
    <property type="match status" value="1"/>
</dbReference>
<comment type="catalytic activity">
    <reaction evidence="6">
        <text>adenylyl-molybdopterin + molybdate = Mo-molybdopterin + AMP + H(+)</text>
        <dbReference type="Rhea" id="RHEA:35047"/>
        <dbReference type="ChEBI" id="CHEBI:15378"/>
        <dbReference type="ChEBI" id="CHEBI:36264"/>
        <dbReference type="ChEBI" id="CHEBI:62727"/>
        <dbReference type="ChEBI" id="CHEBI:71302"/>
        <dbReference type="ChEBI" id="CHEBI:456215"/>
        <dbReference type="EC" id="2.10.1.1"/>
    </reaction>
</comment>
<dbReference type="SMART" id="SM00852">
    <property type="entry name" value="MoCF_biosynth"/>
    <property type="match status" value="1"/>
</dbReference>
<comment type="similarity">
    <text evidence="3 7">Belongs to the MoeA family.</text>
</comment>
<dbReference type="SUPFAM" id="SSF63882">
    <property type="entry name" value="MoeA N-terminal region -like"/>
    <property type="match status" value="1"/>
</dbReference>
<comment type="cofactor">
    <cofactor evidence="7">
        <name>Mg(2+)</name>
        <dbReference type="ChEBI" id="CHEBI:18420"/>
    </cofactor>
</comment>
<organism evidence="9 11">
    <name type="scientific">Lentzea atacamensis</name>
    <dbReference type="NCBI Taxonomy" id="531938"/>
    <lineage>
        <taxon>Bacteria</taxon>
        <taxon>Bacillati</taxon>
        <taxon>Actinomycetota</taxon>
        <taxon>Actinomycetes</taxon>
        <taxon>Pseudonocardiales</taxon>
        <taxon>Pseudonocardiaceae</taxon>
        <taxon>Lentzea</taxon>
    </lineage>
</organism>
<dbReference type="EC" id="2.10.1.1" evidence="7"/>
<dbReference type="EMBL" id="QGHB01000001">
    <property type="protein sequence ID" value="PWK91415.1"/>
    <property type="molecule type" value="Genomic_DNA"/>
</dbReference>
<dbReference type="SUPFAM" id="SSF63867">
    <property type="entry name" value="MoeA C-terminal domain-like"/>
    <property type="match status" value="1"/>
</dbReference>
<dbReference type="GO" id="GO:0005829">
    <property type="term" value="C:cytosol"/>
    <property type="evidence" value="ECO:0007669"/>
    <property type="project" value="TreeGrafter"/>
</dbReference>
<evidence type="ECO:0000256" key="6">
    <source>
        <dbReference type="ARBA" id="ARBA00047317"/>
    </source>
</evidence>
<evidence type="ECO:0000313" key="12">
    <source>
        <dbReference type="Proteomes" id="UP000248714"/>
    </source>
</evidence>
<dbReference type="InterPro" id="IPR036425">
    <property type="entry name" value="MoaB/Mog-like_dom_sf"/>
</dbReference>
<dbReference type="InterPro" id="IPR036135">
    <property type="entry name" value="MoeA_linker/N_sf"/>
</dbReference>
<evidence type="ECO:0000256" key="2">
    <source>
        <dbReference type="ARBA" id="ARBA00005046"/>
    </source>
</evidence>